<sequence length="76" mass="7970">MTASPRPPRRGAGSGHFEAFHGRGMAAQAVASWSALPDLRELTLFYSTSATNHASQRVATNLGLSFIGPTSEIPGT</sequence>
<dbReference type="EMBL" id="JACIDK010000001">
    <property type="protein sequence ID" value="MBB3889395.1"/>
    <property type="molecule type" value="Genomic_DNA"/>
</dbReference>
<reference evidence="1 2" key="1">
    <citation type="submission" date="2020-08" db="EMBL/GenBank/DDBJ databases">
        <title>Genomic Encyclopedia of Type Strains, Phase IV (KMG-IV): sequencing the most valuable type-strain genomes for metagenomic binning, comparative biology and taxonomic classification.</title>
        <authorList>
            <person name="Goeker M."/>
        </authorList>
    </citation>
    <scope>NUCLEOTIDE SEQUENCE [LARGE SCALE GENOMIC DNA]</scope>
    <source>
        <strain evidence="1 2">DSM 21793</strain>
    </source>
</reference>
<proteinExistence type="predicted"/>
<keyword evidence="1" id="KW-0808">Transferase</keyword>
<evidence type="ECO:0000313" key="2">
    <source>
        <dbReference type="Proteomes" id="UP000530564"/>
    </source>
</evidence>
<dbReference type="Proteomes" id="UP000530564">
    <property type="component" value="Unassembled WGS sequence"/>
</dbReference>
<dbReference type="GO" id="GO:0016740">
    <property type="term" value="F:transferase activity"/>
    <property type="evidence" value="ECO:0007669"/>
    <property type="project" value="UniProtKB-KW"/>
</dbReference>
<accession>A0A839ZSL9</accession>
<comment type="caution">
    <text evidence="1">The sequence shown here is derived from an EMBL/GenBank/DDBJ whole genome shotgun (WGS) entry which is preliminary data.</text>
</comment>
<evidence type="ECO:0000313" key="1">
    <source>
        <dbReference type="EMBL" id="MBB3889395.1"/>
    </source>
</evidence>
<dbReference type="RefSeq" id="WP_221220799.1">
    <property type="nucleotide sequence ID" value="NZ_JACIDK010000001.1"/>
</dbReference>
<protein>
    <submittedName>
        <fullName evidence="1">RimJ/RimL family protein N-acetyltransferase</fullName>
    </submittedName>
</protein>
<organism evidence="1 2">
    <name type="scientific">Phenylobacterium haematophilum</name>
    <dbReference type="NCBI Taxonomy" id="98513"/>
    <lineage>
        <taxon>Bacteria</taxon>
        <taxon>Pseudomonadati</taxon>
        <taxon>Pseudomonadota</taxon>
        <taxon>Alphaproteobacteria</taxon>
        <taxon>Caulobacterales</taxon>
        <taxon>Caulobacteraceae</taxon>
        <taxon>Phenylobacterium</taxon>
    </lineage>
</organism>
<dbReference type="AlphaFoldDB" id="A0A839ZSL9"/>
<keyword evidence="2" id="KW-1185">Reference proteome</keyword>
<name>A0A839ZSL9_9CAUL</name>
<gene>
    <name evidence="1" type="ORF">GGQ61_000092</name>
</gene>